<protein>
    <submittedName>
        <fullName evidence="12">SCO-spondin-like isoform X1</fullName>
    </submittedName>
</protein>
<feature type="chain" id="PRO_5045311335" evidence="10">
    <location>
        <begin position="20"/>
        <end position="224"/>
    </location>
</feature>
<keyword evidence="11" id="KW-1185">Reference proteome</keyword>
<dbReference type="RefSeq" id="XP_006820676.1">
    <property type="nucleotide sequence ID" value="XM_006820613.1"/>
</dbReference>
<dbReference type="PROSITE" id="PS01209">
    <property type="entry name" value="LDLRA_1"/>
    <property type="match status" value="1"/>
</dbReference>
<keyword evidence="10" id="KW-0732">Signal</keyword>
<evidence type="ECO:0000313" key="12">
    <source>
        <dbReference type="RefSeq" id="XP_006820676.1"/>
    </source>
</evidence>
<feature type="signal peptide" evidence="10">
    <location>
        <begin position="1"/>
        <end position="19"/>
    </location>
</feature>
<dbReference type="Gene3D" id="4.10.400.10">
    <property type="entry name" value="Low-density Lipoprotein Receptor"/>
    <property type="match status" value="3"/>
</dbReference>
<evidence type="ECO:0000256" key="3">
    <source>
        <dbReference type="ARBA" id="ARBA00022737"/>
    </source>
</evidence>
<feature type="disulfide bond" evidence="9">
    <location>
        <begin position="63"/>
        <end position="81"/>
    </location>
</feature>
<evidence type="ECO:0000256" key="9">
    <source>
        <dbReference type="PROSITE-ProRule" id="PRU00124"/>
    </source>
</evidence>
<keyword evidence="5" id="KW-0472">Membrane</keyword>
<dbReference type="PRINTS" id="PR00261">
    <property type="entry name" value="LDLRECEPTOR"/>
</dbReference>
<dbReference type="SUPFAM" id="SSF57424">
    <property type="entry name" value="LDL receptor-like module"/>
    <property type="match status" value="3"/>
</dbReference>
<evidence type="ECO:0000256" key="6">
    <source>
        <dbReference type="ARBA" id="ARBA00023157"/>
    </source>
</evidence>
<comment type="caution">
    <text evidence="9">Lacks conserved residue(s) required for the propagation of feature annotation.</text>
</comment>
<evidence type="ECO:0000256" key="10">
    <source>
        <dbReference type="SAM" id="SignalP"/>
    </source>
</evidence>
<dbReference type="Pfam" id="PF00057">
    <property type="entry name" value="Ldl_recept_a"/>
    <property type="match status" value="3"/>
</dbReference>
<keyword evidence="7" id="KW-0675">Receptor</keyword>
<dbReference type="GeneID" id="102810068"/>
<dbReference type="Proteomes" id="UP000694865">
    <property type="component" value="Unplaced"/>
</dbReference>
<dbReference type="CDD" id="cd00112">
    <property type="entry name" value="LDLa"/>
    <property type="match status" value="3"/>
</dbReference>
<feature type="disulfide bond" evidence="9">
    <location>
        <begin position="94"/>
        <end position="106"/>
    </location>
</feature>
<evidence type="ECO:0000256" key="1">
    <source>
        <dbReference type="ARBA" id="ARBA00004167"/>
    </source>
</evidence>
<sequence>MELMIVLVVLMRILSDVVDVYIMNVDLENVLKLISFCDGTIDCESSEDELDCGTGCLEYEYTCLSGHCISLFRVCDGVPNCATGEDESVDLCGCNVNQFECDNGKCILGEYVCDGDPDCPYGEDEDDCGCDEAREFTCPTTGACISIIKVCDGISDCEHGEDERLPECLPTLEPTTPELTIEDEEMYGELLERIEALEEQLKHFRLPQPMKMLPSGLLNVSSRI</sequence>
<keyword evidence="6 9" id="KW-1015">Disulfide bond</keyword>
<dbReference type="InterPro" id="IPR002172">
    <property type="entry name" value="LDrepeatLR_classA_rpt"/>
</dbReference>
<proteinExistence type="predicted"/>
<organism evidence="11 12">
    <name type="scientific">Saccoglossus kowalevskii</name>
    <name type="common">Acorn worm</name>
    <dbReference type="NCBI Taxonomy" id="10224"/>
    <lineage>
        <taxon>Eukaryota</taxon>
        <taxon>Metazoa</taxon>
        <taxon>Hemichordata</taxon>
        <taxon>Enteropneusta</taxon>
        <taxon>Harrimaniidae</taxon>
        <taxon>Saccoglossus</taxon>
    </lineage>
</organism>
<accession>A0ABM0MKY5</accession>
<feature type="disulfide bond" evidence="9">
    <location>
        <begin position="56"/>
        <end position="68"/>
    </location>
</feature>
<keyword evidence="3" id="KW-0677">Repeat</keyword>
<evidence type="ECO:0000256" key="2">
    <source>
        <dbReference type="ARBA" id="ARBA00022692"/>
    </source>
</evidence>
<keyword evidence="8" id="KW-0325">Glycoprotein</keyword>
<dbReference type="InterPro" id="IPR023415">
    <property type="entry name" value="LDLR_class-A_CS"/>
</dbReference>
<evidence type="ECO:0000256" key="5">
    <source>
        <dbReference type="ARBA" id="ARBA00023136"/>
    </source>
</evidence>
<dbReference type="InterPro" id="IPR036055">
    <property type="entry name" value="LDL_receptor-like_sf"/>
</dbReference>
<keyword evidence="4" id="KW-1133">Transmembrane helix</keyword>
<keyword evidence="2" id="KW-0812">Transmembrane</keyword>
<feature type="disulfide bond" evidence="9">
    <location>
        <begin position="101"/>
        <end position="119"/>
    </location>
</feature>
<comment type="subcellular location">
    <subcellularLocation>
        <location evidence="1">Membrane</location>
        <topology evidence="1">Single-pass membrane protein</topology>
    </subcellularLocation>
</comment>
<name>A0ABM0MKY5_SACKO</name>
<dbReference type="SMART" id="SM00192">
    <property type="entry name" value="LDLa"/>
    <property type="match status" value="3"/>
</dbReference>
<evidence type="ECO:0000256" key="4">
    <source>
        <dbReference type="ARBA" id="ARBA00022989"/>
    </source>
</evidence>
<dbReference type="PROSITE" id="PS50068">
    <property type="entry name" value="LDLRA_2"/>
    <property type="match status" value="3"/>
</dbReference>
<dbReference type="PANTHER" id="PTHR22722">
    <property type="entry name" value="LOW-DENSITY LIPOPROTEIN RECEPTOR-RELATED PROTEIN 2-RELATED"/>
    <property type="match status" value="1"/>
</dbReference>
<feature type="disulfide bond" evidence="9">
    <location>
        <begin position="113"/>
        <end position="128"/>
    </location>
</feature>
<evidence type="ECO:0000256" key="7">
    <source>
        <dbReference type="ARBA" id="ARBA00023170"/>
    </source>
</evidence>
<dbReference type="PANTHER" id="PTHR22722:SF5">
    <property type="entry name" value="LOW-DENSITY LIPOPROTEIN RECEPTOR-RELATED PROTEIN 1B"/>
    <property type="match status" value="1"/>
</dbReference>
<gene>
    <name evidence="12" type="primary">LOC102810068</name>
</gene>
<evidence type="ECO:0000256" key="8">
    <source>
        <dbReference type="ARBA" id="ARBA00023180"/>
    </source>
</evidence>
<reference evidence="12" key="1">
    <citation type="submission" date="2025-08" db="UniProtKB">
        <authorList>
            <consortium name="RefSeq"/>
        </authorList>
    </citation>
    <scope>IDENTIFICATION</scope>
    <source>
        <tissue evidence="12">Testes</tissue>
    </source>
</reference>
<evidence type="ECO:0000313" key="11">
    <source>
        <dbReference type="Proteomes" id="UP000694865"/>
    </source>
</evidence>
<dbReference type="InterPro" id="IPR051221">
    <property type="entry name" value="LDLR-related"/>
</dbReference>